<name>A0AC34R0L6_9BILA</name>
<organism evidence="1 2">
    <name type="scientific">Panagrolaimus sp. JU765</name>
    <dbReference type="NCBI Taxonomy" id="591449"/>
    <lineage>
        <taxon>Eukaryota</taxon>
        <taxon>Metazoa</taxon>
        <taxon>Ecdysozoa</taxon>
        <taxon>Nematoda</taxon>
        <taxon>Chromadorea</taxon>
        <taxon>Rhabditida</taxon>
        <taxon>Tylenchina</taxon>
        <taxon>Panagrolaimomorpha</taxon>
        <taxon>Panagrolaimoidea</taxon>
        <taxon>Panagrolaimidae</taxon>
        <taxon>Panagrolaimus</taxon>
    </lineage>
</organism>
<evidence type="ECO:0000313" key="2">
    <source>
        <dbReference type="WBParaSite" id="JU765_v2.g2257.t1"/>
    </source>
</evidence>
<accession>A0AC34R0L6</accession>
<proteinExistence type="predicted"/>
<evidence type="ECO:0000313" key="1">
    <source>
        <dbReference type="Proteomes" id="UP000887576"/>
    </source>
</evidence>
<dbReference type="Proteomes" id="UP000887576">
    <property type="component" value="Unplaced"/>
</dbReference>
<reference evidence="2" key="1">
    <citation type="submission" date="2022-11" db="UniProtKB">
        <authorList>
            <consortium name="WormBaseParasite"/>
        </authorList>
    </citation>
    <scope>IDENTIFICATION</scope>
</reference>
<protein>
    <submittedName>
        <fullName evidence="2">SCP domain-containing protein</fullName>
    </submittedName>
</protein>
<sequence length="135" mass="15715">MFKIGFLLVFLTFLSIHAAVLDNRTGKKENEFSRNYPTNFTENPSARCYDSRLANFLNSGLLNYSHDMGALSKYILDQIIRARYSGYWFVHSEMIQNQRQGLEWQSVTNGDLFASSSTHGCYYHDTQTYVIILRY</sequence>
<dbReference type="WBParaSite" id="JU765_v2.g2257.t1">
    <property type="protein sequence ID" value="JU765_v2.g2257.t1"/>
    <property type="gene ID" value="JU765_v2.g2257"/>
</dbReference>